<gene>
    <name evidence="1" type="ORF">HWN36_11750</name>
</gene>
<reference evidence="1 2" key="1">
    <citation type="submission" date="2020-06" db="EMBL/GenBank/DDBJ databases">
        <title>Methanofollis fontis sp. nov., a methanogen isolated from marine sediments near a cold seep at Four-Way Closure Ridge offshore southwestern Taiwan.</title>
        <authorList>
            <person name="Chen S.-C."/>
            <person name="Teng N.-H."/>
            <person name="Lin Y.-S."/>
            <person name="Lai M.-C."/>
            <person name="Chen H.-H."/>
            <person name="Wang C.-C."/>
        </authorList>
    </citation>
    <scope>NUCLEOTIDE SEQUENCE [LARGE SCALE GENOMIC DNA]</scope>
    <source>
        <strain evidence="1 2">DSM 2702</strain>
    </source>
</reference>
<accession>A0A7K4HSV0</accession>
<name>A0A7K4HSV0_9EURY</name>
<dbReference type="Proteomes" id="UP000570823">
    <property type="component" value="Unassembled WGS sequence"/>
</dbReference>
<protein>
    <submittedName>
        <fullName evidence="1">DUF432 domain-containing protein</fullName>
    </submittedName>
</protein>
<dbReference type="OrthoDB" id="116710at2157"/>
<keyword evidence="2" id="KW-1185">Reference proteome</keyword>
<dbReference type="Pfam" id="PF04254">
    <property type="entry name" value="DUF432"/>
    <property type="match status" value="1"/>
</dbReference>
<organism evidence="1 2">
    <name type="scientific">Methanofollis tationis</name>
    <dbReference type="NCBI Taxonomy" id="81417"/>
    <lineage>
        <taxon>Archaea</taxon>
        <taxon>Methanobacteriati</taxon>
        <taxon>Methanobacteriota</taxon>
        <taxon>Stenosarchaea group</taxon>
        <taxon>Methanomicrobia</taxon>
        <taxon>Methanomicrobiales</taxon>
        <taxon>Methanomicrobiaceae</taxon>
        <taxon>Methanofollis</taxon>
    </lineage>
</organism>
<dbReference type="RefSeq" id="WP_176789657.1">
    <property type="nucleotide sequence ID" value="NZ_JABXWR010000002.1"/>
</dbReference>
<dbReference type="PIRSF" id="PIRSF019202">
    <property type="entry name" value="UCP019202"/>
    <property type="match status" value="1"/>
</dbReference>
<dbReference type="InterPro" id="IPR007366">
    <property type="entry name" value="DUF432"/>
</dbReference>
<dbReference type="AlphaFoldDB" id="A0A7K4HSV0"/>
<comment type="caution">
    <text evidence="1">The sequence shown here is derived from an EMBL/GenBank/DDBJ whole genome shotgun (WGS) entry which is preliminary data.</text>
</comment>
<sequence length="234" mass="26671">MYGTYDFSFHDERKDFSIGIEHENGRYIYRRTLHGRTQERTLITAGGRIIINPVEPLNLPKDVAGHLLVEFAPLAIEPGGQETIYLTFPIEVGVFIAAKGNYEVVDIFSWNRQKYTLYGSPERGDLARWWESRVSFSPPDVDPRLEGTLSVSITNTTKEWVNVSRLVLEGYGMKIYYGDSASMRAWMRIISTQVAETGCYDAPMTEGQHKSLELYTARSIPGIERSRYLMDQGI</sequence>
<proteinExistence type="predicted"/>
<evidence type="ECO:0000313" key="2">
    <source>
        <dbReference type="Proteomes" id="UP000570823"/>
    </source>
</evidence>
<dbReference type="EMBL" id="JABXWR010000002">
    <property type="protein sequence ID" value="NVO67960.1"/>
    <property type="molecule type" value="Genomic_DNA"/>
</dbReference>
<evidence type="ECO:0000313" key="1">
    <source>
        <dbReference type="EMBL" id="NVO67960.1"/>
    </source>
</evidence>